<dbReference type="PANTHER" id="PTHR44757">
    <property type="entry name" value="DIGUANYLATE CYCLASE DGCP"/>
    <property type="match status" value="1"/>
</dbReference>
<evidence type="ECO:0000259" key="3">
    <source>
        <dbReference type="PROSITE" id="PS50887"/>
    </source>
</evidence>
<dbReference type="Gene3D" id="3.30.70.270">
    <property type="match status" value="1"/>
</dbReference>
<dbReference type="SUPFAM" id="SSF55073">
    <property type="entry name" value="Nucleotide cyclase"/>
    <property type="match status" value="1"/>
</dbReference>
<evidence type="ECO:0000313" key="5">
    <source>
        <dbReference type="Proteomes" id="UP000245469"/>
    </source>
</evidence>
<reference evidence="4 5" key="1">
    <citation type="submission" date="2018-03" db="EMBL/GenBank/DDBJ databases">
        <title>Genomic Encyclopedia of Archaeal and Bacterial Type Strains, Phase II (KMG-II): from individual species to whole genera.</title>
        <authorList>
            <person name="Goeker M."/>
        </authorList>
    </citation>
    <scope>NUCLEOTIDE SEQUENCE [LARGE SCALE GENOMIC DNA]</scope>
    <source>
        <strain evidence="4 5">DSM 44889</strain>
    </source>
</reference>
<dbReference type="PANTHER" id="PTHR44757:SF2">
    <property type="entry name" value="BIOFILM ARCHITECTURE MAINTENANCE PROTEIN MBAA"/>
    <property type="match status" value="1"/>
</dbReference>
<accession>A0A316AES7</accession>
<dbReference type="InterPro" id="IPR000160">
    <property type="entry name" value="GGDEF_dom"/>
</dbReference>
<dbReference type="InterPro" id="IPR001633">
    <property type="entry name" value="EAL_dom"/>
</dbReference>
<dbReference type="Pfam" id="PF00990">
    <property type="entry name" value="GGDEF"/>
    <property type="match status" value="1"/>
</dbReference>
<dbReference type="EMBL" id="QGDQ01000002">
    <property type="protein sequence ID" value="PWJ55778.1"/>
    <property type="molecule type" value="Genomic_DNA"/>
</dbReference>
<dbReference type="NCBIfam" id="TIGR00254">
    <property type="entry name" value="GGDEF"/>
    <property type="match status" value="1"/>
</dbReference>
<dbReference type="SMART" id="SM00052">
    <property type="entry name" value="EAL"/>
    <property type="match status" value="1"/>
</dbReference>
<name>A0A316AES7_9ACTN</name>
<dbReference type="SUPFAM" id="SSF141868">
    <property type="entry name" value="EAL domain-like"/>
    <property type="match status" value="1"/>
</dbReference>
<dbReference type="InterPro" id="IPR052155">
    <property type="entry name" value="Biofilm_reg_signaling"/>
</dbReference>
<dbReference type="InterPro" id="IPR043128">
    <property type="entry name" value="Rev_trsase/Diguanyl_cyclase"/>
</dbReference>
<sequence>MSRLRSTAVPVVPAPSRHGDDGGLLPGAARVPVEPSARDNSWGTRLWNCSPCPQLVLDPSAGTVVEANQTFWDWTGLDHTLVVGTAFARLLPIGDRILWSTHCLPKLDAAGHVEEVSLEVLGAGGVRRAAFLTASRLQPVAGPAAPHDGGAARGELVLVALFGASARRRYEEDLLAAKRRAEASEERSAQAEAGLKHLAHHDQVTGLLNRRGLDASLLAVLSRGEEQPAQGTLTRLSPPRGPVVFFIDLDGFKQVNDSIGHAGGDALLVEVAERLRATTDPAAVLARFAGDEFIVVDPLAGGDDDAVVADVCDRLLAALARPVVIGGVEVLVSASIGVARSSDDVTQPREPEARAEALLSRADAAMYQVKRSGRSGWRVHDPAAADPVADRLRLLEQLRHGIAEGQLRLHHQPRVELATGSTTGVEAGVAQAAAWNAAGRHLEMSINVSARQLADPDLPRTVASVLARHGVPASQLVLEITETALMLDPDAAATTLGRLVDLGARIAVDDFGTGYASLTYLRRFPVHELKVARSFVAGVARDAGDRAIVTGCIQLAHALGLTSVAEGVETVDQRDVLTELGCHVGQGYLFSKPVPAEALRW</sequence>
<evidence type="ECO:0000259" key="2">
    <source>
        <dbReference type="PROSITE" id="PS50883"/>
    </source>
</evidence>
<dbReference type="AlphaFoldDB" id="A0A316AES7"/>
<dbReference type="OrthoDB" id="23692at2"/>
<keyword evidence="5" id="KW-1185">Reference proteome</keyword>
<dbReference type="PROSITE" id="PS50887">
    <property type="entry name" value="GGDEF"/>
    <property type="match status" value="1"/>
</dbReference>
<dbReference type="PROSITE" id="PS50883">
    <property type="entry name" value="EAL"/>
    <property type="match status" value="1"/>
</dbReference>
<organism evidence="4 5">
    <name type="scientific">Quadrisphaera granulorum</name>
    <dbReference type="NCBI Taxonomy" id="317664"/>
    <lineage>
        <taxon>Bacteria</taxon>
        <taxon>Bacillati</taxon>
        <taxon>Actinomycetota</taxon>
        <taxon>Actinomycetes</taxon>
        <taxon>Kineosporiales</taxon>
        <taxon>Kineosporiaceae</taxon>
        <taxon>Quadrisphaera</taxon>
    </lineage>
</organism>
<feature type="domain" description="GGDEF" evidence="3">
    <location>
        <begin position="240"/>
        <end position="382"/>
    </location>
</feature>
<dbReference type="InterPro" id="IPR029787">
    <property type="entry name" value="Nucleotide_cyclase"/>
</dbReference>
<evidence type="ECO:0000256" key="1">
    <source>
        <dbReference type="SAM" id="MobiDB-lite"/>
    </source>
</evidence>
<dbReference type="Proteomes" id="UP000245469">
    <property type="component" value="Unassembled WGS sequence"/>
</dbReference>
<dbReference type="InterPro" id="IPR035919">
    <property type="entry name" value="EAL_sf"/>
</dbReference>
<feature type="region of interest" description="Disordered" evidence="1">
    <location>
        <begin position="1"/>
        <end position="30"/>
    </location>
</feature>
<protein>
    <submittedName>
        <fullName evidence="4">Diguanylate cyclase (GGDEF)-like protein</fullName>
    </submittedName>
</protein>
<dbReference type="CDD" id="cd01949">
    <property type="entry name" value="GGDEF"/>
    <property type="match status" value="1"/>
</dbReference>
<dbReference type="InterPro" id="IPR035965">
    <property type="entry name" value="PAS-like_dom_sf"/>
</dbReference>
<gene>
    <name evidence="4" type="ORF">BXY45_102144</name>
</gene>
<dbReference type="Gene3D" id="3.20.20.450">
    <property type="entry name" value="EAL domain"/>
    <property type="match status" value="1"/>
</dbReference>
<comment type="caution">
    <text evidence="4">The sequence shown here is derived from an EMBL/GenBank/DDBJ whole genome shotgun (WGS) entry which is preliminary data.</text>
</comment>
<proteinExistence type="predicted"/>
<dbReference type="CDD" id="cd01948">
    <property type="entry name" value="EAL"/>
    <property type="match status" value="1"/>
</dbReference>
<evidence type="ECO:0000313" key="4">
    <source>
        <dbReference type="EMBL" id="PWJ55778.1"/>
    </source>
</evidence>
<dbReference type="Pfam" id="PF00563">
    <property type="entry name" value="EAL"/>
    <property type="match status" value="1"/>
</dbReference>
<dbReference type="SMART" id="SM00267">
    <property type="entry name" value="GGDEF"/>
    <property type="match status" value="1"/>
</dbReference>
<dbReference type="SUPFAM" id="SSF55785">
    <property type="entry name" value="PYP-like sensor domain (PAS domain)"/>
    <property type="match status" value="1"/>
</dbReference>
<feature type="domain" description="EAL" evidence="2">
    <location>
        <begin position="329"/>
        <end position="601"/>
    </location>
</feature>